<dbReference type="AlphaFoldDB" id="A0A5A9P3S8"/>
<accession>A0A5A9P3S8</accession>
<evidence type="ECO:0000313" key="3">
    <source>
        <dbReference type="Proteomes" id="UP000324632"/>
    </source>
</evidence>
<evidence type="ECO:0000256" key="1">
    <source>
        <dbReference type="SAM" id="MobiDB-lite"/>
    </source>
</evidence>
<feature type="compositionally biased region" description="Basic and acidic residues" evidence="1">
    <location>
        <begin position="579"/>
        <end position="589"/>
    </location>
</feature>
<feature type="region of interest" description="Disordered" evidence="1">
    <location>
        <begin position="155"/>
        <end position="190"/>
    </location>
</feature>
<protein>
    <submittedName>
        <fullName evidence="2">Ankyrin-1</fullName>
    </submittedName>
</protein>
<organism evidence="2 3">
    <name type="scientific">Triplophysa tibetana</name>
    <dbReference type="NCBI Taxonomy" id="1572043"/>
    <lineage>
        <taxon>Eukaryota</taxon>
        <taxon>Metazoa</taxon>
        <taxon>Chordata</taxon>
        <taxon>Craniata</taxon>
        <taxon>Vertebrata</taxon>
        <taxon>Euteleostomi</taxon>
        <taxon>Actinopterygii</taxon>
        <taxon>Neopterygii</taxon>
        <taxon>Teleostei</taxon>
        <taxon>Ostariophysi</taxon>
        <taxon>Cypriniformes</taxon>
        <taxon>Nemacheilidae</taxon>
        <taxon>Triplophysa</taxon>
    </lineage>
</organism>
<dbReference type="EMBL" id="SOYY01000009">
    <property type="protein sequence ID" value="KAA0716570.1"/>
    <property type="molecule type" value="Genomic_DNA"/>
</dbReference>
<reference evidence="2 3" key="1">
    <citation type="journal article" date="2019" name="Mol. Ecol. Resour.">
        <title>Chromosome-level genome assembly of Triplophysa tibetana, a fish adapted to the harsh high-altitude environment of the Tibetan Plateau.</title>
        <authorList>
            <person name="Yang X."/>
            <person name="Liu H."/>
            <person name="Ma Z."/>
            <person name="Zou Y."/>
            <person name="Zou M."/>
            <person name="Mao Y."/>
            <person name="Li X."/>
            <person name="Wang H."/>
            <person name="Chen T."/>
            <person name="Wang W."/>
            <person name="Yang R."/>
        </authorList>
    </citation>
    <scope>NUCLEOTIDE SEQUENCE [LARGE SCALE GENOMIC DNA]</scope>
    <source>
        <strain evidence="2">TTIB1903HZAU</strain>
        <tissue evidence="2">Muscle</tissue>
    </source>
</reference>
<proteinExistence type="predicted"/>
<comment type="caution">
    <text evidence="2">The sequence shown here is derived from an EMBL/GenBank/DDBJ whole genome shotgun (WGS) entry which is preliminary data.</text>
</comment>
<feature type="region of interest" description="Disordered" evidence="1">
    <location>
        <begin position="482"/>
        <end position="595"/>
    </location>
</feature>
<feature type="compositionally biased region" description="Polar residues" evidence="1">
    <location>
        <begin position="482"/>
        <end position="493"/>
    </location>
</feature>
<sequence length="711" mass="76911">MRPNGAYVQRTFDEILADAGELDETSRDENELGPADSRRSCAGIGETRRSWTGPTGWDPRGREQVFGHPRKGYGLVVQEELVSPASMQYSLPSPLGIDPYWQEVSSMDCAPIATTEEDTLMDMSGVQICPSGNSHFVVGVEDSSLECSNADDSEALLNRSPDHSRSETPGGNGPLGFSGQEALSDSNEFPEDLSIGADLNCSGAGLSGGVNINVLERGQGLERKEGAVGDKLNNIKDNSSGGLQEGAEVVSSSLEGSLSLISGQQQMFPRVSDSPVLRRRADLTDDRLGGGSLLSYLQDQEVPGWNMAPEPTQNRIGSSHCNPRQAIESVISSVRAAVDCDSNLSRKALIEPVRDTGHSEIIHMHYQGTQLFEKGLGFPSRTPRGWEDMHLREQGEKAEDLAGDKVSEEQFTDEHGNIVTKKQRIVPTCSDLPLGVSAVPRQIVIQKLRSQVAVFLREPATISSATRAVTSVATAPMTTHVSSVSDMGNSANVNPPAKCSRAGRTPIRSTERSPTGGGIPSGFSRTHIENDMSRCSLGRHPGSRGRGGNLHPVSKLLTRRDTDGKTPGRTTSGPNHHSQSSDRSERDDSCLVTKPGPFQGLAPTYSQSFLFSPGVLAADRTLLDCAWRSDLTPWRGVRSYTYDSCHHSQTDSACRCPARQIIRKVVRRGKEEEGGQELITEGMLQEHIEPDVDGEQYMSYAILGRDSKVGF</sequence>
<gene>
    <name evidence="2" type="ORF">E1301_Tti009517</name>
</gene>
<dbReference type="Proteomes" id="UP000324632">
    <property type="component" value="Chromosome 9"/>
</dbReference>
<name>A0A5A9P3S8_9TELE</name>
<feature type="compositionally biased region" description="Polar residues" evidence="1">
    <location>
        <begin position="568"/>
        <end position="577"/>
    </location>
</feature>
<evidence type="ECO:0000313" key="2">
    <source>
        <dbReference type="EMBL" id="KAA0716570.1"/>
    </source>
</evidence>
<feature type="region of interest" description="Disordered" evidence="1">
    <location>
        <begin position="18"/>
        <end position="61"/>
    </location>
</feature>
<keyword evidence="3" id="KW-1185">Reference proteome</keyword>